<dbReference type="InterPro" id="IPR021998">
    <property type="entry name" value="Alfin_N"/>
</dbReference>
<keyword evidence="2" id="KW-0862">Zinc</keyword>
<evidence type="ECO:0000313" key="6">
    <source>
        <dbReference type="Proteomes" id="UP001151760"/>
    </source>
</evidence>
<name>A0ABQ5CLB8_9ASTR</name>
<reference evidence="5" key="1">
    <citation type="journal article" date="2022" name="Int. J. Mol. Sci.">
        <title>Draft Genome of Tanacetum Coccineum: Genomic Comparison of Closely Related Tanacetum-Family Plants.</title>
        <authorList>
            <person name="Yamashiro T."/>
            <person name="Shiraishi A."/>
            <person name="Nakayama K."/>
            <person name="Satake H."/>
        </authorList>
    </citation>
    <scope>NUCLEOTIDE SEQUENCE</scope>
</reference>
<organism evidence="5 6">
    <name type="scientific">Tanacetum coccineum</name>
    <dbReference type="NCBI Taxonomy" id="301880"/>
    <lineage>
        <taxon>Eukaryota</taxon>
        <taxon>Viridiplantae</taxon>
        <taxon>Streptophyta</taxon>
        <taxon>Embryophyta</taxon>
        <taxon>Tracheophyta</taxon>
        <taxon>Spermatophyta</taxon>
        <taxon>Magnoliopsida</taxon>
        <taxon>eudicotyledons</taxon>
        <taxon>Gunneridae</taxon>
        <taxon>Pentapetalae</taxon>
        <taxon>asterids</taxon>
        <taxon>campanulids</taxon>
        <taxon>Asterales</taxon>
        <taxon>Asteraceae</taxon>
        <taxon>Asteroideae</taxon>
        <taxon>Anthemideae</taxon>
        <taxon>Anthemidinae</taxon>
        <taxon>Tanacetum</taxon>
    </lineage>
</organism>
<reference evidence="5" key="2">
    <citation type="submission" date="2022-01" db="EMBL/GenBank/DDBJ databases">
        <authorList>
            <person name="Yamashiro T."/>
            <person name="Shiraishi A."/>
            <person name="Satake H."/>
            <person name="Nakayama K."/>
        </authorList>
    </citation>
    <scope>NUCLEOTIDE SEQUENCE</scope>
</reference>
<sequence>MIMIIHKEIPAKILYEDDKVRFAGEVIGEGIGRTRREAHHQAAIESLMNLAACSGSSSEPTHACRALCGAATENANSDRDLEVVAENISVNHNHLCLRCSFLESSSEPTHPCRALCGAAIENADSDSDLEVVAENISVNHNHLCLGCRYDEEKQVVDDVIAGIQLAHLPDKKRGIFLDDDSGSIDSKVSGQGKFDLTNLDELVDLFFYKEPEDAKEPEDELAVADYKDYGAGNLGMKDWSATPVAGGADEIPEPALSINFARDGMQEKDRLSLVAVHSDSWLLSVAFYFGARFGFDKAERPNAESEKVDYDLQNTKPESTSEERQQSSPPSSSSLNEHRRCPPPLTIRLS</sequence>
<accession>A0ABQ5CLB8</accession>
<keyword evidence="6" id="KW-1185">Reference proteome</keyword>
<gene>
    <name evidence="5" type="ORF">Tco_0908151</name>
</gene>
<feature type="domain" description="DRBM" evidence="4">
    <location>
        <begin position="19"/>
        <end position="52"/>
    </location>
</feature>
<evidence type="ECO:0000313" key="5">
    <source>
        <dbReference type="EMBL" id="GJT27876.1"/>
    </source>
</evidence>
<evidence type="ECO:0000259" key="4">
    <source>
        <dbReference type="PROSITE" id="PS50137"/>
    </source>
</evidence>
<keyword evidence="2" id="KW-0479">Metal-binding</keyword>
<comment type="domain">
    <text evidence="2">The PHD-type zinc finger mediates the binding to H3K4me3.</text>
</comment>
<keyword evidence="2" id="KW-0156">Chromatin regulator</keyword>
<dbReference type="Proteomes" id="UP001151760">
    <property type="component" value="Unassembled WGS sequence"/>
</dbReference>
<dbReference type="SUPFAM" id="SSF54768">
    <property type="entry name" value="dsRNA-binding domain-like"/>
    <property type="match status" value="1"/>
</dbReference>
<keyword evidence="2" id="KW-0539">Nucleus</keyword>
<protein>
    <recommendedName>
        <fullName evidence="2">PHD finger protein ALFIN-LIKE</fullName>
    </recommendedName>
</protein>
<keyword evidence="1" id="KW-0694">RNA-binding</keyword>
<comment type="subunit">
    <text evidence="2">Interacts with H3K4me3 and to a lesser extent with H3K4me2.</text>
</comment>
<keyword evidence="2" id="KW-0805">Transcription regulation</keyword>
<dbReference type="InterPro" id="IPR014720">
    <property type="entry name" value="dsRBD_dom"/>
</dbReference>
<dbReference type="Pfam" id="PF12165">
    <property type="entry name" value="Alfin"/>
    <property type="match status" value="1"/>
</dbReference>
<comment type="function">
    <text evidence="2">Histone-binding component that specifically recognizes H3 tails trimethylated on 'Lys-4' (H3K4me3), which mark transcription start sites of virtually all active genes.</text>
</comment>
<feature type="region of interest" description="Disordered" evidence="3">
    <location>
        <begin position="302"/>
        <end position="350"/>
    </location>
</feature>
<comment type="caution">
    <text evidence="5">The sequence shown here is derived from an EMBL/GenBank/DDBJ whole genome shotgun (WGS) entry which is preliminary data.</text>
</comment>
<comment type="similarity">
    <text evidence="2">Belongs to the Alfin family.</text>
</comment>
<dbReference type="PROSITE" id="PS50137">
    <property type="entry name" value="DS_RBD"/>
    <property type="match status" value="1"/>
</dbReference>
<proteinExistence type="inferred from homology"/>
<dbReference type="PANTHER" id="PTHR12321:SF98">
    <property type="entry name" value="PHD FINGER PROTEIN ALFIN-LIKE 5"/>
    <property type="match status" value="1"/>
</dbReference>
<keyword evidence="2" id="KW-0804">Transcription</keyword>
<dbReference type="PANTHER" id="PTHR12321">
    <property type="entry name" value="CPG BINDING PROTEIN"/>
    <property type="match status" value="1"/>
</dbReference>
<keyword evidence="2" id="KW-0863">Zinc-finger</keyword>
<evidence type="ECO:0000256" key="2">
    <source>
        <dbReference type="RuleBase" id="RU369089"/>
    </source>
</evidence>
<evidence type="ECO:0000256" key="1">
    <source>
        <dbReference type="PROSITE-ProRule" id="PRU00266"/>
    </source>
</evidence>
<evidence type="ECO:0000256" key="3">
    <source>
        <dbReference type="SAM" id="MobiDB-lite"/>
    </source>
</evidence>
<comment type="subcellular location">
    <subcellularLocation>
        <location evidence="2">Nucleus</location>
    </subcellularLocation>
</comment>
<dbReference type="InterPro" id="IPR045104">
    <property type="entry name" value="Alfin"/>
</dbReference>
<dbReference type="EMBL" id="BQNB010014415">
    <property type="protein sequence ID" value="GJT27876.1"/>
    <property type="molecule type" value="Genomic_DNA"/>
</dbReference>